<keyword evidence="2 4" id="KW-1015">Disulfide bond</keyword>
<dbReference type="InterPro" id="IPR012848">
    <property type="entry name" value="Aspartic_peptidase_N"/>
</dbReference>
<evidence type="ECO:0000313" key="8">
    <source>
        <dbReference type="Ensembl" id="ENSGMOP00000013113.2"/>
    </source>
</evidence>
<dbReference type="Gene3D" id="6.10.140.60">
    <property type="match status" value="1"/>
</dbReference>
<dbReference type="InterPro" id="IPR033121">
    <property type="entry name" value="PEPTIDASE_A1"/>
</dbReference>
<feature type="disulfide bond" evidence="4">
    <location>
        <begin position="100"/>
        <end position="105"/>
    </location>
</feature>
<dbReference type="GeneID" id="115551360"/>
<organism evidence="8 9">
    <name type="scientific">Gadus morhua</name>
    <name type="common">Atlantic cod</name>
    <dbReference type="NCBI Taxonomy" id="8049"/>
    <lineage>
        <taxon>Eukaryota</taxon>
        <taxon>Metazoa</taxon>
        <taxon>Chordata</taxon>
        <taxon>Craniata</taxon>
        <taxon>Vertebrata</taxon>
        <taxon>Euteleostomi</taxon>
        <taxon>Actinopterygii</taxon>
        <taxon>Neopterygii</taxon>
        <taxon>Teleostei</taxon>
        <taxon>Neoteleostei</taxon>
        <taxon>Acanthomorphata</taxon>
        <taxon>Zeiogadaria</taxon>
        <taxon>Gadariae</taxon>
        <taxon>Gadiformes</taxon>
        <taxon>Gadoidei</taxon>
        <taxon>Gadidae</taxon>
        <taxon>Gadus</taxon>
    </lineage>
</organism>
<dbReference type="GO" id="GO:0006508">
    <property type="term" value="P:proteolysis"/>
    <property type="evidence" value="ECO:0007669"/>
    <property type="project" value="UniProtKB-KW"/>
</dbReference>
<dbReference type="Pfam" id="PF00026">
    <property type="entry name" value="Asp"/>
    <property type="match status" value="1"/>
</dbReference>
<comment type="similarity">
    <text evidence="1 5">Belongs to the peptidase A1 family.</text>
</comment>
<dbReference type="PRINTS" id="PR00792">
    <property type="entry name" value="PEPSIN"/>
</dbReference>
<evidence type="ECO:0000256" key="4">
    <source>
        <dbReference type="PIRSR" id="PIRSR601461-2"/>
    </source>
</evidence>
<protein>
    <submittedName>
        <fullName evidence="8">Gastricsin-like</fullName>
    </submittedName>
</protein>
<dbReference type="Proteomes" id="UP000694546">
    <property type="component" value="Chromosome 9"/>
</dbReference>
<dbReference type="InterPro" id="IPR001969">
    <property type="entry name" value="Aspartic_peptidase_AS"/>
</dbReference>
<evidence type="ECO:0000259" key="7">
    <source>
        <dbReference type="PROSITE" id="PS51767"/>
    </source>
</evidence>
<accession>A0A8C4ZED1</accession>
<dbReference type="GO" id="GO:0004190">
    <property type="term" value="F:aspartic-type endopeptidase activity"/>
    <property type="evidence" value="ECO:0007669"/>
    <property type="project" value="UniProtKB-KW"/>
</dbReference>
<feature type="active site" evidence="3">
    <location>
        <position position="271"/>
    </location>
</feature>
<dbReference type="Pfam" id="PF07966">
    <property type="entry name" value="A1_Propeptide"/>
    <property type="match status" value="1"/>
</dbReference>
<feature type="active site" evidence="3">
    <location>
        <position position="87"/>
    </location>
</feature>
<proteinExistence type="inferred from homology"/>
<sequence>MKFLIVVLLGAVLAEGLVRVPLAKHKSMREALREKGIEMPYQDPAMKYMANEFAGANSMYINNYADSTYYGAISIGTPPQTFQVLFDTGSSNLWVDSALCNTQACSVHTKFNPQQSSTYSHNGQTVYIPYGAGSLYGVFGYDTVSVAGIVVPHQEIGLSTSEPTQPFASAKFDGILGLAYPRISSGGETPVFDNMMSDNLLQSNIFAFYLSRGGAQGSELSLGEVDNNRYQGSIYWTPVTSESYWQIGIQGFQINGRSTGVCSQGCQAIVDTGTSTLTAPSQYIGEILQSIGAQRSQYGQYMVDCSSVNNLPTLSFVISGVALPLPPSAYIAQHYQNGYQYCSVNIGPTYLPSQSGEPLWIFGDVFLREYYSIYDRTNNRVGFATAT</sequence>
<evidence type="ECO:0000256" key="2">
    <source>
        <dbReference type="ARBA" id="ARBA00023157"/>
    </source>
</evidence>
<dbReference type="OrthoDB" id="771136at2759"/>
<dbReference type="PROSITE" id="PS00141">
    <property type="entry name" value="ASP_PROTEASE"/>
    <property type="match status" value="2"/>
</dbReference>
<keyword evidence="5" id="KW-0378">Hydrolase</keyword>
<dbReference type="OMA" id="CLHLCEG"/>
<reference evidence="8" key="2">
    <citation type="submission" date="2025-09" db="UniProtKB">
        <authorList>
            <consortium name="Ensembl"/>
        </authorList>
    </citation>
    <scope>IDENTIFICATION</scope>
</reference>
<keyword evidence="6" id="KW-0732">Signal</keyword>
<evidence type="ECO:0000256" key="3">
    <source>
        <dbReference type="PIRSR" id="PIRSR601461-1"/>
    </source>
</evidence>
<dbReference type="Ensembl" id="ENSGMOT00000013462.2">
    <property type="protein sequence ID" value="ENSGMOP00000013113.2"/>
    <property type="gene ID" value="ENSGMOG00000012250.2"/>
</dbReference>
<evidence type="ECO:0000256" key="5">
    <source>
        <dbReference type="RuleBase" id="RU000454"/>
    </source>
</evidence>
<reference evidence="8" key="1">
    <citation type="submission" date="2025-08" db="UniProtKB">
        <authorList>
            <consortium name="Ensembl"/>
        </authorList>
    </citation>
    <scope>IDENTIFICATION</scope>
</reference>
<dbReference type="InterPro" id="IPR021109">
    <property type="entry name" value="Peptidase_aspartic_dom_sf"/>
</dbReference>
<dbReference type="RefSeq" id="XP_030222924.1">
    <property type="nucleotide sequence ID" value="XM_030367064.1"/>
</dbReference>
<dbReference type="PANTHER" id="PTHR47966">
    <property type="entry name" value="BETA-SITE APP-CLEAVING ENZYME, ISOFORM A-RELATED"/>
    <property type="match status" value="1"/>
</dbReference>
<dbReference type="PANTHER" id="PTHR47966:SF66">
    <property type="entry name" value="PEPSINOGEN C"/>
    <property type="match status" value="1"/>
</dbReference>
<gene>
    <name evidence="8" type="primary">LOC115551360</name>
</gene>
<dbReference type="SUPFAM" id="SSF50630">
    <property type="entry name" value="Acid proteases"/>
    <property type="match status" value="1"/>
</dbReference>
<dbReference type="Gene3D" id="2.40.70.10">
    <property type="entry name" value="Acid Proteases"/>
    <property type="match status" value="2"/>
</dbReference>
<dbReference type="AlphaFoldDB" id="A0A8C4ZED1"/>
<feature type="signal peptide" evidence="6">
    <location>
        <begin position="1"/>
        <end position="16"/>
    </location>
</feature>
<evidence type="ECO:0000256" key="1">
    <source>
        <dbReference type="ARBA" id="ARBA00007447"/>
    </source>
</evidence>
<dbReference type="InterPro" id="IPR001461">
    <property type="entry name" value="Aspartic_peptidase_A1"/>
</dbReference>
<keyword evidence="5" id="KW-0645">Protease</keyword>
<evidence type="ECO:0000256" key="6">
    <source>
        <dbReference type="SAM" id="SignalP"/>
    </source>
</evidence>
<keyword evidence="5" id="KW-0064">Aspartyl protease</keyword>
<evidence type="ECO:0000313" key="9">
    <source>
        <dbReference type="Proteomes" id="UP000694546"/>
    </source>
</evidence>
<feature type="domain" description="Peptidase A1" evidence="7">
    <location>
        <begin position="69"/>
        <end position="384"/>
    </location>
</feature>
<keyword evidence="9" id="KW-1185">Reference proteome</keyword>
<name>A0A8C4ZED1_GADMO</name>
<feature type="chain" id="PRO_5046491392" evidence="6">
    <location>
        <begin position="17"/>
        <end position="387"/>
    </location>
</feature>
<dbReference type="GeneTree" id="ENSGT00940000160626"/>
<dbReference type="PROSITE" id="PS51767">
    <property type="entry name" value="PEPTIDASE_A1"/>
    <property type="match status" value="1"/>
</dbReference>